<dbReference type="SMART" id="SM00490">
    <property type="entry name" value="HELICc"/>
    <property type="match status" value="1"/>
</dbReference>
<dbReference type="PROSITE" id="PS51194">
    <property type="entry name" value="HELICASE_CTER"/>
    <property type="match status" value="1"/>
</dbReference>
<keyword evidence="2" id="KW-0067">ATP-binding</keyword>
<dbReference type="PANTHER" id="PTHR47957:SF3">
    <property type="entry name" value="ATP-DEPENDENT HELICASE HRQ1"/>
    <property type="match status" value="1"/>
</dbReference>
<feature type="domain" description="Helicase ATP-binding" evidence="4">
    <location>
        <begin position="74"/>
        <end position="258"/>
    </location>
</feature>
<keyword evidence="7" id="KW-1185">Reference proteome</keyword>
<keyword evidence="1" id="KW-0547">Nucleotide-binding</keyword>
<evidence type="ECO:0000259" key="5">
    <source>
        <dbReference type="PROSITE" id="PS51194"/>
    </source>
</evidence>
<sequence>MDGGAEGAGPDDATPRWQRLLDAGSRSDRVRHVERIAARPGVRLPWPDWADPEVVGALERGTGGRPWRHQVLAAEAVRAGRSTVLSAGTASGKSLAYQLPVLTALRESARTSPNGKGATALYLSPTKALAADQDSRLRALGLDRPLTSTYDGDTPPEVRRWIREHAALVLTNVDMLHRSVLPGHEHWASFLRRLRYVVVDELHTYRGVFGSHAAAVLRRLRRLAARYGSEPVFVLASATVADPATTARRLTGLDVHAVTEDGSARPAVSVALWEPPLRPGTTDLATDLATGTGAPAPGARTERRTATAEASDLLGDLVLAGVRTLAFVRSRTGAESVAAGARRRLADVDEDLAGRVLAYRGGYLPEDRRVLEEGLRSGRVVGMATTNALELGVDVAGLDAVLVAGWPGTRASFWQQIGRAGRRGTPALGVLVSRDDPLDTYLAHHPEALFGAGVEATVLDPDNVYVLAPHLAAAAQELPLTEADLDLFGPAAADVVDLLVQRGVLRRRANGWYWTRRDRAVDLTDLRGAGGSVRVVEAVTGRILGTVEASSADSAVHEGAVHVHQGRTYLVDRLDLEDSLAVVHPEPDPGYTTHARSASDVRVLGVDGTRTAGPVTVSSGVVEVTSRVTGFLRRRTGTGTVLSEQPLDLPERRLRTRAVWWTLDVDVAEAVLGDAARLPGALHAAEHAAIGLLPLLATCDRWDLGGLSTASHPDTGLPTVFVHDAVPGGAGFADRGHERFAQWTSATRDAVRACACEDGCPACVQSPKCGNGNEPLDKAGALAVLDVLLGAVEGHRAPPATAPPPPGAASPGPA</sequence>
<feature type="region of interest" description="Disordered" evidence="3">
    <location>
        <begin position="282"/>
        <end position="303"/>
    </location>
</feature>
<dbReference type="Pfam" id="PF22982">
    <property type="entry name" value="WHD_HRQ1"/>
    <property type="match status" value="1"/>
</dbReference>
<feature type="region of interest" description="Disordered" evidence="3">
    <location>
        <begin position="1"/>
        <end position="24"/>
    </location>
</feature>
<dbReference type="GO" id="GO:0004386">
    <property type="term" value="F:helicase activity"/>
    <property type="evidence" value="ECO:0007669"/>
    <property type="project" value="UniProtKB-KW"/>
</dbReference>
<reference evidence="6 7" key="1">
    <citation type="submission" date="2024-07" db="EMBL/GenBank/DDBJ databases">
        <authorList>
            <person name="Thanompreechachai J."/>
            <person name="Duangmal K."/>
        </authorList>
    </citation>
    <scope>NUCLEOTIDE SEQUENCE [LARGE SCALE GENOMIC DNA]</scope>
    <source>
        <strain evidence="6 7">TBRC 1896</strain>
    </source>
</reference>
<keyword evidence="6" id="KW-0347">Helicase</keyword>
<dbReference type="PROSITE" id="PS51192">
    <property type="entry name" value="HELICASE_ATP_BIND_1"/>
    <property type="match status" value="1"/>
</dbReference>
<comment type="caution">
    <text evidence="6">The sequence shown here is derived from an EMBL/GenBank/DDBJ whole genome shotgun (WGS) entry which is preliminary data.</text>
</comment>
<dbReference type="InterPro" id="IPR011545">
    <property type="entry name" value="DEAD/DEAH_box_helicase_dom"/>
</dbReference>
<evidence type="ECO:0000259" key="4">
    <source>
        <dbReference type="PROSITE" id="PS51192"/>
    </source>
</evidence>
<dbReference type="InterPro" id="IPR014001">
    <property type="entry name" value="Helicase_ATP-bd"/>
</dbReference>
<evidence type="ECO:0000313" key="7">
    <source>
        <dbReference type="Proteomes" id="UP001566476"/>
    </source>
</evidence>
<gene>
    <name evidence="6" type="ORF">AB2L28_09280</name>
</gene>
<feature type="compositionally biased region" description="Low complexity" evidence="3">
    <location>
        <begin position="282"/>
        <end position="299"/>
    </location>
</feature>
<dbReference type="SUPFAM" id="SSF52540">
    <property type="entry name" value="P-loop containing nucleoside triphosphate hydrolases"/>
    <property type="match status" value="1"/>
</dbReference>
<evidence type="ECO:0000256" key="2">
    <source>
        <dbReference type="ARBA" id="ARBA00022840"/>
    </source>
</evidence>
<feature type="domain" description="Helicase C-terminal" evidence="5">
    <location>
        <begin position="313"/>
        <end position="465"/>
    </location>
</feature>
<dbReference type="RefSeq" id="WP_370718476.1">
    <property type="nucleotide sequence ID" value="NZ_JBGGTQ010000004.1"/>
</dbReference>
<proteinExistence type="predicted"/>
<dbReference type="EMBL" id="JBGGTQ010000004">
    <property type="protein sequence ID" value="MEZ0492426.1"/>
    <property type="molecule type" value="Genomic_DNA"/>
</dbReference>
<dbReference type="InterPro" id="IPR055227">
    <property type="entry name" value="HRQ1_WHD"/>
</dbReference>
<dbReference type="InterPro" id="IPR022307">
    <property type="entry name" value="Helicase_put_actinobac"/>
</dbReference>
<protein>
    <submittedName>
        <fullName evidence="6">DEAD/DEAH box helicase</fullName>
        <ecNumber evidence="6">3.6.4.-</ecNumber>
    </submittedName>
</protein>
<feature type="compositionally biased region" description="Pro residues" evidence="3">
    <location>
        <begin position="800"/>
        <end position="814"/>
    </location>
</feature>
<accession>A0ABV4I169</accession>
<dbReference type="PANTHER" id="PTHR47957">
    <property type="entry name" value="ATP-DEPENDENT HELICASE HRQ1"/>
    <property type="match status" value="1"/>
</dbReference>
<dbReference type="Pfam" id="PF00271">
    <property type="entry name" value="Helicase_C"/>
    <property type="match status" value="1"/>
</dbReference>
<dbReference type="InterPro" id="IPR027417">
    <property type="entry name" value="P-loop_NTPase"/>
</dbReference>
<dbReference type="NCBIfam" id="TIGR03817">
    <property type="entry name" value="DECH_helic"/>
    <property type="match status" value="1"/>
</dbReference>
<organism evidence="6 7">
    <name type="scientific">Kineococcus mangrovi</name>
    <dbReference type="NCBI Taxonomy" id="1660183"/>
    <lineage>
        <taxon>Bacteria</taxon>
        <taxon>Bacillati</taxon>
        <taxon>Actinomycetota</taxon>
        <taxon>Actinomycetes</taxon>
        <taxon>Kineosporiales</taxon>
        <taxon>Kineosporiaceae</taxon>
        <taxon>Kineococcus</taxon>
    </lineage>
</organism>
<dbReference type="SMART" id="SM00487">
    <property type="entry name" value="DEXDc"/>
    <property type="match status" value="1"/>
</dbReference>
<dbReference type="CDD" id="cd18797">
    <property type="entry name" value="SF2_C_Hrq"/>
    <property type="match status" value="1"/>
</dbReference>
<dbReference type="CDD" id="cd17923">
    <property type="entry name" value="DEXHc_Hrq1-like"/>
    <property type="match status" value="1"/>
</dbReference>
<name>A0ABV4I169_9ACTN</name>
<evidence type="ECO:0000256" key="1">
    <source>
        <dbReference type="ARBA" id="ARBA00022741"/>
    </source>
</evidence>
<evidence type="ECO:0000256" key="3">
    <source>
        <dbReference type="SAM" id="MobiDB-lite"/>
    </source>
</evidence>
<dbReference type="Proteomes" id="UP001566476">
    <property type="component" value="Unassembled WGS sequence"/>
</dbReference>
<keyword evidence="6" id="KW-0378">Hydrolase</keyword>
<dbReference type="InterPro" id="IPR018973">
    <property type="entry name" value="MZB"/>
</dbReference>
<feature type="region of interest" description="Disordered" evidence="3">
    <location>
        <begin position="795"/>
        <end position="814"/>
    </location>
</feature>
<dbReference type="Gene3D" id="3.40.50.300">
    <property type="entry name" value="P-loop containing nucleotide triphosphate hydrolases"/>
    <property type="match status" value="2"/>
</dbReference>
<dbReference type="Pfam" id="PF00270">
    <property type="entry name" value="DEAD"/>
    <property type="match status" value="1"/>
</dbReference>
<evidence type="ECO:0000313" key="6">
    <source>
        <dbReference type="EMBL" id="MEZ0492426.1"/>
    </source>
</evidence>
<dbReference type="EC" id="3.6.4.-" evidence="6"/>
<dbReference type="Pfam" id="PF09369">
    <property type="entry name" value="MZB"/>
    <property type="match status" value="1"/>
</dbReference>
<dbReference type="InterPro" id="IPR001650">
    <property type="entry name" value="Helicase_C-like"/>
</dbReference>
<dbReference type="GO" id="GO:0016787">
    <property type="term" value="F:hydrolase activity"/>
    <property type="evidence" value="ECO:0007669"/>
    <property type="project" value="UniProtKB-KW"/>
</dbReference>